<gene>
    <name evidence="1" type="ORF">CEV32_4788</name>
</gene>
<keyword evidence="2" id="KW-1185">Reference proteome</keyword>
<reference evidence="1 2" key="1">
    <citation type="submission" date="2017-07" db="EMBL/GenBank/DDBJ databases">
        <title>Phylogenetic study on the rhizospheric bacterium Ochrobactrum sp. A44.</title>
        <authorList>
            <person name="Krzyzanowska D.M."/>
            <person name="Ossowicki A."/>
            <person name="Rajewska M."/>
            <person name="Maciag T."/>
            <person name="Kaczynski Z."/>
            <person name="Czerwicka M."/>
            <person name="Jafra S."/>
        </authorList>
    </citation>
    <scope>NUCLEOTIDE SEQUENCE [LARGE SCALE GENOMIC DNA]</scope>
    <source>
        <strain evidence="1 2">PR17</strain>
    </source>
</reference>
<evidence type="ECO:0000313" key="1">
    <source>
        <dbReference type="EMBL" id="OYR15513.1"/>
    </source>
</evidence>
<sequence>MDALQGLFMQNNIIQRVAEDQPQLKAIVRFHLRAAVP</sequence>
<evidence type="ECO:0000313" key="2">
    <source>
        <dbReference type="Proteomes" id="UP000216345"/>
    </source>
</evidence>
<dbReference type="EMBL" id="NNRK01000025">
    <property type="protein sequence ID" value="OYR15513.1"/>
    <property type="molecule type" value="Genomic_DNA"/>
</dbReference>
<dbReference type="Proteomes" id="UP000216345">
    <property type="component" value="Unassembled WGS sequence"/>
</dbReference>
<protein>
    <submittedName>
        <fullName evidence="1">Uncharacterized protein</fullName>
    </submittedName>
</protein>
<accession>A0A256FKY7</accession>
<organism evidence="1 2">
    <name type="scientific">Brucella rhizosphaerae</name>
    <dbReference type="NCBI Taxonomy" id="571254"/>
    <lineage>
        <taxon>Bacteria</taxon>
        <taxon>Pseudomonadati</taxon>
        <taxon>Pseudomonadota</taxon>
        <taxon>Alphaproteobacteria</taxon>
        <taxon>Hyphomicrobiales</taxon>
        <taxon>Brucellaceae</taxon>
        <taxon>Brucella/Ochrobactrum group</taxon>
        <taxon>Brucella</taxon>
    </lineage>
</organism>
<comment type="caution">
    <text evidence="1">The sequence shown here is derived from an EMBL/GenBank/DDBJ whole genome shotgun (WGS) entry which is preliminary data.</text>
</comment>
<proteinExistence type="predicted"/>
<name>A0A256FKY7_9HYPH</name>
<dbReference type="AlphaFoldDB" id="A0A256FKY7"/>